<evidence type="ECO:0000313" key="2">
    <source>
        <dbReference type="EMBL" id="VFK39846.1"/>
    </source>
</evidence>
<dbReference type="EMBL" id="CAADFW010000015">
    <property type="protein sequence ID" value="VFK57167.1"/>
    <property type="molecule type" value="Genomic_DNA"/>
</dbReference>
<feature type="region of interest" description="Disordered" evidence="1">
    <location>
        <begin position="103"/>
        <end position="125"/>
    </location>
</feature>
<dbReference type="AlphaFoldDB" id="A0A450YE74"/>
<gene>
    <name evidence="2" type="ORF">BECKTC1821D_GA0114238_100717</name>
    <name evidence="3" type="ORF">BECKTC1821F_GA0114240_101517</name>
</gene>
<organism evidence="2">
    <name type="scientific">Candidatus Kentrum sp. TC</name>
    <dbReference type="NCBI Taxonomy" id="2126339"/>
    <lineage>
        <taxon>Bacteria</taxon>
        <taxon>Pseudomonadati</taxon>
        <taxon>Pseudomonadota</taxon>
        <taxon>Gammaproteobacteria</taxon>
        <taxon>Candidatus Kentrum</taxon>
    </lineage>
</organism>
<dbReference type="EMBL" id="CAADFS010000007">
    <property type="protein sequence ID" value="VFK39846.1"/>
    <property type="molecule type" value="Genomic_DNA"/>
</dbReference>
<accession>A0A450YE74</accession>
<evidence type="ECO:0000313" key="3">
    <source>
        <dbReference type="EMBL" id="VFK57167.1"/>
    </source>
</evidence>
<evidence type="ECO:0000256" key="1">
    <source>
        <dbReference type="SAM" id="MobiDB-lite"/>
    </source>
</evidence>
<protein>
    <submittedName>
        <fullName evidence="2">Uncharacterized protein</fullName>
    </submittedName>
</protein>
<proteinExistence type="predicted"/>
<reference evidence="2" key="1">
    <citation type="submission" date="2019-02" db="EMBL/GenBank/DDBJ databases">
        <authorList>
            <person name="Gruber-Vodicka R. H."/>
            <person name="Seah K. B. B."/>
        </authorList>
    </citation>
    <scope>NUCLEOTIDE SEQUENCE</scope>
    <source>
        <strain evidence="2">BECK_BZ123</strain>
        <strain evidence="3">BECK_BZ126</strain>
    </source>
</reference>
<sequence>MNLFLLHPTDGASEFVEAVLEPLLPGFQAIYLSTQGFTSLLSADHFLLELPDSGLNISHLFEARARLLETCVGCCPIVGGFSSTSVIPSARRRRILLSIAARSASRKNENVQSSAHPSGEELHGR</sequence>
<name>A0A450YE74_9GAMM</name>